<evidence type="ECO:0000313" key="5">
    <source>
        <dbReference type="EMBL" id="KAF2193409.1"/>
    </source>
</evidence>
<keyword evidence="2 3" id="KW-0040">ANK repeat</keyword>
<dbReference type="PANTHER" id="PTHR24198">
    <property type="entry name" value="ANKYRIN REPEAT AND PROTEIN KINASE DOMAIN-CONTAINING PROTEIN"/>
    <property type="match status" value="1"/>
</dbReference>
<dbReference type="Proteomes" id="UP000800200">
    <property type="component" value="Unassembled WGS sequence"/>
</dbReference>
<dbReference type="EMBL" id="ML994613">
    <property type="protein sequence ID" value="KAF2193409.1"/>
    <property type="molecule type" value="Genomic_DNA"/>
</dbReference>
<dbReference type="Gene3D" id="1.25.40.20">
    <property type="entry name" value="Ankyrin repeat-containing domain"/>
    <property type="match status" value="1"/>
</dbReference>
<dbReference type="SUPFAM" id="SSF48403">
    <property type="entry name" value="Ankyrin repeat"/>
    <property type="match status" value="1"/>
</dbReference>
<dbReference type="InterPro" id="IPR002110">
    <property type="entry name" value="Ankyrin_rpt"/>
</dbReference>
<dbReference type="PROSITE" id="PS50088">
    <property type="entry name" value="ANK_REPEAT"/>
    <property type="match status" value="1"/>
</dbReference>
<name>A0A6A6ERK4_9PEZI</name>
<evidence type="ECO:0000256" key="4">
    <source>
        <dbReference type="SAM" id="MobiDB-lite"/>
    </source>
</evidence>
<gene>
    <name evidence="5" type="ORF">K469DRAFT_235702</name>
</gene>
<proteinExistence type="predicted"/>
<evidence type="ECO:0000256" key="1">
    <source>
        <dbReference type="ARBA" id="ARBA00022737"/>
    </source>
</evidence>
<protein>
    <submittedName>
        <fullName evidence="5">Uncharacterized protein</fullName>
    </submittedName>
</protein>
<reference evidence="5" key="1">
    <citation type="journal article" date="2020" name="Stud. Mycol.">
        <title>101 Dothideomycetes genomes: a test case for predicting lifestyles and emergence of pathogens.</title>
        <authorList>
            <person name="Haridas S."/>
            <person name="Albert R."/>
            <person name="Binder M."/>
            <person name="Bloem J."/>
            <person name="Labutti K."/>
            <person name="Salamov A."/>
            <person name="Andreopoulos B."/>
            <person name="Baker S."/>
            <person name="Barry K."/>
            <person name="Bills G."/>
            <person name="Bluhm B."/>
            <person name="Cannon C."/>
            <person name="Castanera R."/>
            <person name="Culley D."/>
            <person name="Daum C."/>
            <person name="Ezra D."/>
            <person name="Gonzalez J."/>
            <person name="Henrissat B."/>
            <person name="Kuo A."/>
            <person name="Liang C."/>
            <person name="Lipzen A."/>
            <person name="Lutzoni F."/>
            <person name="Magnuson J."/>
            <person name="Mondo S."/>
            <person name="Nolan M."/>
            <person name="Ohm R."/>
            <person name="Pangilinan J."/>
            <person name="Park H.-J."/>
            <person name="Ramirez L."/>
            <person name="Alfaro M."/>
            <person name="Sun H."/>
            <person name="Tritt A."/>
            <person name="Yoshinaga Y."/>
            <person name="Zwiers L.-H."/>
            <person name="Turgeon B."/>
            <person name="Goodwin S."/>
            <person name="Spatafora J."/>
            <person name="Crous P."/>
            <person name="Grigoriev I."/>
        </authorList>
    </citation>
    <scope>NUCLEOTIDE SEQUENCE</scope>
    <source>
        <strain evidence="5">CBS 207.26</strain>
    </source>
</reference>
<dbReference type="OrthoDB" id="3664645at2759"/>
<sequence length="228" mass="25854">MSDHFFLSWLTQNGANPKISDGSFNGILPLCVWKSSFACMKLLLAHGAVPDNKAIYWTISRRAIEDPDRLPILSLLLHNSGDVNALETEPNWQMQRPAGASRHIARTSPLYIAAEQGDLEVVKILLERGADSHKRNLTHWRKMGFIETFSEPNGMRISRNEDVREFAKDRFGPSTREDADERRERNKPLMSRPGKMPRGSGDRRTMKMAGRRTKHQGILEEFNSAGSI</sequence>
<feature type="repeat" description="ANK" evidence="3">
    <location>
        <begin position="105"/>
        <end position="137"/>
    </location>
</feature>
<organism evidence="5 6">
    <name type="scientific">Zopfia rhizophila CBS 207.26</name>
    <dbReference type="NCBI Taxonomy" id="1314779"/>
    <lineage>
        <taxon>Eukaryota</taxon>
        <taxon>Fungi</taxon>
        <taxon>Dikarya</taxon>
        <taxon>Ascomycota</taxon>
        <taxon>Pezizomycotina</taxon>
        <taxon>Dothideomycetes</taxon>
        <taxon>Dothideomycetes incertae sedis</taxon>
        <taxon>Zopfiaceae</taxon>
        <taxon>Zopfia</taxon>
    </lineage>
</organism>
<keyword evidence="1" id="KW-0677">Repeat</keyword>
<accession>A0A6A6ERK4</accession>
<dbReference type="AlphaFoldDB" id="A0A6A6ERK4"/>
<keyword evidence="6" id="KW-1185">Reference proteome</keyword>
<evidence type="ECO:0000313" key="6">
    <source>
        <dbReference type="Proteomes" id="UP000800200"/>
    </source>
</evidence>
<evidence type="ECO:0000256" key="2">
    <source>
        <dbReference type="ARBA" id="ARBA00023043"/>
    </source>
</evidence>
<feature type="region of interest" description="Disordered" evidence="4">
    <location>
        <begin position="167"/>
        <end position="216"/>
    </location>
</feature>
<dbReference type="PANTHER" id="PTHR24198:SF165">
    <property type="entry name" value="ANKYRIN REPEAT-CONTAINING PROTEIN-RELATED"/>
    <property type="match status" value="1"/>
</dbReference>
<dbReference type="InterPro" id="IPR036770">
    <property type="entry name" value="Ankyrin_rpt-contain_sf"/>
</dbReference>
<dbReference type="PROSITE" id="PS50297">
    <property type="entry name" value="ANK_REP_REGION"/>
    <property type="match status" value="1"/>
</dbReference>
<dbReference type="SMART" id="SM00248">
    <property type="entry name" value="ANK"/>
    <property type="match status" value="2"/>
</dbReference>
<dbReference type="Pfam" id="PF00023">
    <property type="entry name" value="Ank"/>
    <property type="match status" value="1"/>
</dbReference>
<evidence type="ECO:0000256" key="3">
    <source>
        <dbReference type="PROSITE-ProRule" id="PRU00023"/>
    </source>
</evidence>
<feature type="compositionally biased region" description="Basic and acidic residues" evidence="4">
    <location>
        <begin position="167"/>
        <end position="187"/>
    </location>
</feature>